<accession>A0A2N9ISA6</accession>
<dbReference type="InterPro" id="IPR054722">
    <property type="entry name" value="PolX-like_BBD"/>
</dbReference>
<feature type="region of interest" description="Disordered" evidence="2">
    <location>
        <begin position="254"/>
        <end position="308"/>
    </location>
</feature>
<dbReference type="Pfam" id="PF25597">
    <property type="entry name" value="SH3_retrovirus"/>
    <property type="match status" value="1"/>
</dbReference>
<feature type="compositionally biased region" description="Basic residues" evidence="2">
    <location>
        <begin position="280"/>
        <end position="293"/>
    </location>
</feature>
<evidence type="ECO:0000259" key="3">
    <source>
        <dbReference type="PROSITE" id="PS50994"/>
    </source>
</evidence>
<dbReference type="CDD" id="cd09272">
    <property type="entry name" value="RNase_HI_RT_Ty1"/>
    <property type="match status" value="1"/>
</dbReference>
<dbReference type="Pfam" id="PF07727">
    <property type="entry name" value="RVT_2"/>
    <property type="match status" value="2"/>
</dbReference>
<dbReference type="Pfam" id="PF14223">
    <property type="entry name" value="Retrotran_gag_2"/>
    <property type="match status" value="1"/>
</dbReference>
<feature type="compositionally biased region" description="Polar residues" evidence="2">
    <location>
        <begin position="297"/>
        <end position="308"/>
    </location>
</feature>
<proteinExistence type="predicted"/>
<dbReference type="PROSITE" id="PS50994">
    <property type="entry name" value="INTEGRASE"/>
    <property type="match status" value="1"/>
</dbReference>
<protein>
    <recommendedName>
        <fullName evidence="3">Integrase catalytic domain-containing protein</fullName>
    </recommendedName>
</protein>
<dbReference type="GO" id="GO:0004190">
    <property type="term" value="F:aspartic-type endopeptidase activity"/>
    <property type="evidence" value="ECO:0007669"/>
    <property type="project" value="UniProtKB-KW"/>
</dbReference>
<keyword evidence="1" id="KW-0645">Protease</keyword>
<organism evidence="4">
    <name type="scientific">Fagus sylvatica</name>
    <name type="common">Beechnut</name>
    <dbReference type="NCBI Taxonomy" id="28930"/>
    <lineage>
        <taxon>Eukaryota</taxon>
        <taxon>Viridiplantae</taxon>
        <taxon>Streptophyta</taxon>
        <taxon>Embryophyta</taxon>
        <taxon>Tracheophyta</taxon>
        <taxon>Spermatophyta</taxon>
        <taxon>Magnoliopsida</taxon>
        <taxon>eudicotyledons</taxon>
        <taxon>Gunneridae</taxon>
        <taxon>Pentapetalae</taxon>
        <taxon>rosids</taxon>
        <taxon>fabids</taxon>
        <taxon>Fagales</taxon>
        <taxon>Fagaceae</taxon>
        <taxon>Fagus</taxon>
    </lineage>
</organism>
<evidence type="ECO:0000256" key="1">
    <source>
        <dbReference type="ARBA" id="ARBA00022750"/>
    </source>
</evidence>
<sequence>MLYSHRRRPATAPAPPVLPNLCAATIGQLQTSPIASAISTTSDTSAIGSSTTTTTTHAAATTFSIPTITNLVTVKLTDDNFLLWSHQIEAFLYGQNFLRFVDGSYPCPEADPDRSLWFRADKTLVSIISATLSEPMLASIIGCKTSAAIWSVIQEHFSQKSVANSSLYRKRLTSLVRGTRPISEYLQEAKSIADALAAIGEPASNKDLVNAVLGGLGSDFDMLITAIESFDTLPLFSTLRSRLLNFEARHKTTTQPTPSAFLASQTPTTSFPNYGSRNNSRNRGKKNNSRNHHPRNDNSGILGSAPTTNLPTTTGPCQLCFNFGHAARSCPRLSTFAAPPVPHSLNTAFAGLQIAPAHTSQGYPSGSPLGFSPQPTYDHAWYPDTGASTHMTGNPALLQQCASYNSPDSVLLGNGDQLPIAYTGNMTLPIGSSSFRLNNVYGPCKNGLYKLPALPSRLQALSVSHQSSSLWHNRLGHPSSKVIEYVSDPFVDLCSSLGIHRRLSCPHTPEQNGLAESKHRHIADMARTLLLTSHVPLCHWVDAVSTAVHLINRLPSPILKWSSPFSRLYGKSPSYSDLRVFGCACYPHLGAYMTNKLLPRTIECVFLGYSLQYKGYKCLDRKTGRVYISRHVCFDEQTFPFAQQSGHKQSVHSQWAFVPLFPPAFETPPQPTTPTVPQHHTAPSIQSASEIPTATDFLRNPLPYHYQHRQSRFSVPLPNTEPVPPPTTVPPANLPSNSDNTSSPPTHQMVTRHQDGTRRPLVRTDGTVRYPLSRALIAQISHSPEEPTCYTQAVRVPEWRQAMATEFNALLKNHTWRLVPPDPKQHVVGCKWVFKVKLKSDGSIERYKARLVAKGFHQQPGVDFDETFSPVIKPTTPPGFADPTCPDYVCHLQKAIYGLKQAPRSWFQRLSTFLVQYGFVKCRADQSLFIFRRSKDIMILLLYVDDIILTGNSPPLLSSFVTTLGAEFELSDLGSLSYFLGLEATGSTDGLCLSQTKYTIDLLRRYSMSDCKPCSTPIYAKTQLSALSGDPLSDVTEYRQLVGSLQYLTFTRPDISYAVHHVAQFMSAPRTLHLVAAKRILRYLKGSLEFGLLFRHSTSPLTIKAYSDADWAGCPNSRRSTTGFCVFLGSNLISWTAKKQPTVSRSSAEAEYRSLAHVCAETTWVSHLLQELHLPTSAPITLLCDNLSTTYMASNPVFHARTKHIELDYHFIRERILSRSHRVQFVPSPDQLADIFTKGLHKHRFQLLRSNLVSPRQPSLRGSVNPI</sequence>
<evidence type="ECO:0000313" key="4">
    <source>
        <dbReference type="EMBL" id="SPD27245.1"/>
    </source>
</evidence>
<evidence type="ECO:0000256" key="2">
    <source>
        <dbReference type="SAM" id="MobiDB-lite"/>
    </source>
</evidence>
<keyword evidence="1" id="KW-0064">Aspartyl protease</keyword>
<dbReference type="InterPro" id="IPR012337">
    <property type="entry name" value="RNaseH-like_sf"/>
</dbReference>
<name>A0A2N9ISA6_FAGSY</name>
<dbReference type="GO" id="GO:0003676">
    <property type="term" value="F:nucleic acid binding"/>
    <property type="evidence" value="ECO:0007669"/>
    <property type="project" value="InterPro"/>
</dbReference>
<dbReference type="InterPro" id="IPR001584">
    <property type="entry name" value="Integrase_cat-core"/>
</dbReference>
<reference evidence="4" key="1">
    <citation type="submission" date="2018-02" db="EMBL/GenBank/DDBJ databases">
        <authorList>
            <person name="Cohen D.B."/>
            <person name="Kent A.D."/>
        </authorList>
    </citation>
    <scope>NUCLEOTIDE SEQUENCE</scope>
</reference>
<feature type="compositionally biased region" description="Low complexity" evidence="2">
    <location>
        <begin position="734"/>
        <end position="746"/>
    </location>
</feature>
<dbReference type="Gene3D" id="3.30.420.10">
    <property type="entry name" value="Ribonuclease H-like superfamily/Ribonuclease H"/>
    <property type="match status" value="1"/>
</dbReference>
<dbReference type="GO" id="GO:0015074">
    <property type="term" value="P:DNA integration"/>
    <property type="evidence" value="ECO:0007669"/>
    <property type="project" value="InterPro"/>
</dbReference>
<dbReference type="PANTHER" id="PTHR11439">
    <property type="entry name" value="GAG-POL-RELATED RETROTRANSPOSON"/>
    <property type="match status" value="1"/>
</dbReference>
<dbReference type="AlphaFoldDB" id="A0A2N9ISA6"/>
<dbReference type="InterPro" id="IPR036397">
    <property type="entry name" value="RNaseH_sf"/>
</dbReference>
<keyword evidence="1" id="KW-0378">Hydrolase</keyword>
<feature type="compositionally biased region" description="Polar residues" evidence="2">
    <location>
        <begin position="254"/>
        <end position="273"/>
    </location>
</feature>
<dbReference type="InterPro" id="IPR043502">
    <property type="entry name" value="DNA/RNA_pol_sf"/>
</dbReference>
<dbReference type="Pfam" id="PF22936">
    <property type="entry name" value="Pol_BBD"/>
    <property type="match status" value="1"/>
</dbReference>
<dbReference type="InterPro" id="IPR057670">
    <property type="entry name" value="SH3_retrovirus"/>
</dbReference>
<feature type="compositionally biased region" description="Pro residues" evidence="2">
    <location>
        <begin position="719"/>
        <end position="733"/>
    </location>
</feature>
<dbReference type="SUPFAM" id="SSF53098">
    <property type="entry name" value="Ribonuclease H-like"/>
    <property type="match status" value="1"/>
</dbReference>
<dbReference type="PANTHER" id="PTHR11439:SF524">
    <property type="entry name" value="RNA-DIRECTED DNA POLYMERASE, PROTEIN KINASE RLK-PELLE-DLSV FAMILY"/>
    <property type="match status" value="1"/>
</dbReference>
<dbReference type="InterPro" id="IPR013103">
    <property type="entry name" value="RVT_2"/>
</dbReference>
<feature type="domain" description="Integrase catalytic" evidence="3">
    <location>
        <begin position="371"/>
        <end position="572"/>
    </location>
</feature>
<gene>
    <name evidence="4" type="ORF">FSB_LOCUS55127</name>
</gene>
<feature type="region of interest" description="Disordered" evidence="2">
    <location>
        <begin position="714"/>
        <end position="760"/>
    </location>
</feature>
<dbReference type="SUPFAM" id="SSF56672">
    <property type="entry name" value="DNA/RNA polymerases"/>
    <property type="match status" value="1"/>
</dbReference>
<dbReference type="EMBL" id="OIVN01006184">
    <property type="protein sequence ID" value="SPD27245.1"/>
    <property type="molecule type" value="Genomic_DNA"/>
</dbReference>
<feature type="region of interest" description="Disordered" evidence="2">
    <location>
        <begin position="666"/>
        <end position="690"/>
    </location>
</feature>